<dbReference type="EMBL" id="JBHFEH010000019">
    <property type="protein sequence ID" value="KAL2053664.1"/>
    <property type="molecule type" value="Genomic_DNA"/>
</dbReference>
<reference evidence="3 4" key="1">
    <citation type="submission" date="2024-09" db="EMBL/GenBank/DDBJ databases">
        <title>Rethinking Asexuality: The Enigmatic Case of Functional Sexual Genes in Lepraria (Stereocaulaceae).</title>
        <authorList>
            <person name="Doellman M."/>
            <person name="Sun Y."/>
            <person name="Barcenas-Pena A."/>
            <person name="Lumbsch H.T."/>
            <person name="Grewe F."/>
        </authorList>
    </citation>
    <scope>NUCLEOTIDE SEQUENCE [LARGE SCALE GENOMIC DNA]</scope>
    <source>
        <strain evidence="3 4">Grewe 0041</strain>
    </source>
</reference>
<feature type="compositionally biased region" description="Polar residues" evidence="1">
    <location>
        <begin position="550"/>
        <end position="579"/>
    </location>
</feature>
<feature type="compositionally biased region" description="Polar residues" evidence="1">
    <location>
        <begin position="678"/>
        <end position="687"/>
    </location>
</feature>
<feature type="domain" description="DUF7918" evidence="2">
    <location>
        <begin position="213"/>
        <end position="310"/>
    </location>
</feature>
<dbReference type="Proteomes" id="UP001590951">
    <property type="component" value="Unassembled WGS sequence"/>
</dbReference>
<protein>
    <recommendedName>
        <fullName evidence="2">DUF7918 domain-containing protein</fullName>
    </recommendedName>
</protein>
<organism evidence="3 4">
    <name type="scientific">Lepraria finkii</name>
    <dbReference type="NCBI Taxonomy" id="1340010"/>
    <lineage>
        <taxon>Eukaryota</taxon>
        <taxon>Fungi</taxon>
        <taxon>Dikarya</taxon>
        <taxon>Ascomycota</taxon>
        <taxon>Pezizomycotina</taxon>
        <taxon>Lecanoromycetes</taxon>
        <taxon>OSLEUM clade</taxon>
        <taxon>Lecanoromycetidae</taxon>
        <taxon>Lecanorales</taxon>
        <taxon>Lecanorineae</taxon>
        <taxon>Stereocaulaceae</taxon>
        <taxon>Lepraria</taxon>
    </lineage>
</organism>
<feature type="compositionally biased region" description="Basic and acidic residues" evidence="1">
    <location>
        <begin position="352"/>
        <end position="389"/>
    </location>
</feature>
<evidence type="ECO:0000313" key="3">
    <source>
        <dbReference type="EMBL" id="KAL2053664.1"/>
    </source>
</evidence>
<feature type="region of interest" description="Disordered" evidence="1">
    <location>
        <begin position="342"/>
        <end position="442"/>
    </location>
</feature>
<proteinExistence type="predicted"/>
<feature type="region of interest" description="Disordered" evidence="1">
    <location>
        <begin position="662"/>
        <end position="744"/>
    </location>
</feature>
<feature type="region of interest" description="Disordered" evidence="1">
    <location>
        <begin position="549"/>
        <end position="579"/>
    </location>
</feature>
<accession>A0ABR4B748</accession>
<dbReference type="PANTHER" id="PTHR36223">
    <property type="entry name" value="BETA-LACTAMASE-TYPE TRANSPEPTIDASE FOLD DOMAIN CONTAINING PROTEIN"/>
    <property type="match status" value="1"/>
</dbReference>
<comment type="caution">
    <text evidence="3">The sequence shown here is derived from an EMBL/GenBank/DDBJ whole genome shotgun (WGS) entry which is preliminary data.</text>
</comment>
<feature type="compositionally biased region" description="Basic and acidic residues" evidence="1">
    <location>
        <begin position="57"/>
        <end position="68"/>
    </location>
</feature>
<sequence>MPQLRGITVHVTDNRGNKLPEWGIQHLRQSDRISAYIQSTTDAAFQVSVQPRIPFIDPDHPLSDTEVRHKSRNMRASSEDTSQGPGHNEGNLPFSSPLQWSKDGKKAKVPPFSFIAVLYLDGRTRPERKVIVYTDPDDGDFNYPDGKVKFEHRWIQTKDGAIAEHGWVFKDKAIETIFDKLVLSGTAAKEQDVDDENALIEALQSSGVNPGHDQDHRAKVGQIVVEISRVTLGPKYSEERYRPKLQEGRDDDVNMDDVHGEITHATAFVRKGILQPKRMRVVEYSPYKQDERVYARFQFFYRSQEQLQHFGFPGFPAISKTPAKTGRLLNASMATRTPLSISQGAASKLKKSARDMKNESYEDKVKKRSFKQDETPKHKFGLEYRDAREGTPAPKDGTDTQQNSGKHHGSPFGFGEQNALTMGGKPRSRKGSGLAMDDNSGKHPAAPLPFVAGVLEAQKKGSVSAIVENYGKYPDAPLPIMEEVLKTQKQPIRHPAVGENSSDANRSGPDLRGGEDDLGFRLGTFTATGIDNPFHGKINNRLRLIDTGEVSKSSPTEEVTVNTPNSTTAEPPSSPFSPTSLNKENLAKLNTDLAVRTLKSHSGSDDDAYDELATGSDLETHIGDGDFPHTANPEEYDEGYHNLRSQLNNFGIRKRGHAEIEDAEEDEMEGSSGLAGSERSTNVSQGKEISPLDLTEESKHAQRGKKVRFSDPVLLQDTSETAHEMTQGATGGNGESVAGMRDVD</sequence>
<gene>
    <name evidence="3" type="ORF">ABVK25_005968</name>
</gene>
<dbReference type="PANTHER" id="PTHR36223:SF1">
    <property type="entry name" value="TRANSCRIPTION ELONGATION FACTOR EAF N-TERMINAL DOMAIN-CONTAINING PROTEIN"/>
    <property type="match status" value="1"/>
</dbReference>
<evidence type="ECO:0000256" key="1">
    <source>
        <dbReference type="SAM" id="MobiDB-lite"/>
    </source>
</evidence>
<dbReference type="Pfam" id="PF25534">
    <property type="entry name" value="DUF7918"/>
    <property type="match status" value="1"/>
</dbReference>
<dbReference type="InterPro" id="IPR057678">
    <property type="entry name" value="DUF7918"/>
</dbReference>
<name>A0ABR4B748_9LECA</name>
<evidence type="ECO:0000259" key="2">
    <source>
        <dbReference type="Pfam" id="PF25534"/>
    </source>
</evidence>
<feature type="region of interest" description="Disordered" evidence="1">
    <location>
        <begin position="55"/>
        <end position="102"/>
    </location>
</feature>
<feature type="region of interest" description="Disordered" evidence="1">
    <location>
        <begin position="493"/>
        <end position="515"/>
    </location>
</feature>
<feature type="compositionally biased region" description="Polar residues" evidence="1">
    <location>
        <begin position="74"/>
        <end position="85"/>
    </location>
</feature>
<evidence type="ECO:0000313" key="4">
    <source>
        <dbReference type="Proteomes" id="UP001590951"/>
    </source>
</evidence>
<keyword evidence="4" id="KW-1185">Reference proteome</keyword>